<comment type="cofactor">
    <cofactor evidence="1">
        <name>FAD</name>
        <dbReference type="ChEBI" id="CHEBI:57692"/>
    </cofactor>
</comment>
<dbReference type="Pfam" id="PF01266">
    <property type="entry name" value="DAO"/>
    <property type="match status" value="1"/>
</dbReference>
<feature type="domain" description="Alpha-glycerophosphate oxidase C-terminal" evidence="7">
    <location>
        <begin position="421"/>
        <end position="544"/>
    </location>
</feature>
<dbReference type="PROSITE" id="PS00978">
    <property type="entry name" value="FAD_G3PDH_2"/>
    <property type="match status" value="1"/>
</dbReference>
<dbReference type="SUPFAM" id="SSF51905">
    <property type="entry name" value="FAD/NAD(P)-binding domain"/>
    <property type="match status" value="1"/>
</dbReference>
<evidence type="ECO:0000256" key="5">
    <source>
        <dbReference type="ARBA" id="ARBA00023002"/>
    </source>
</evidence>
<comment type="similarity">
    <text evidence="2">Belongs to the FAD-dependent glycerol-3-phosphate dehydrogenase family.</text>
</comment>
<dbReference type="PRINTS" id="PR01001">
    <property type="entry name" value="FADG3PDH"/>
</dbReference>
<accession>A0ABN1K7W9</accession>
<name>A0ABN1K7W9_9BURK</name>
<proteinExistence type="inferred from homology"/>
<dbReference type="Proteomes" id="UP001500279">
    <property type="component" value="Unassembled WGS sequence"/>
</dbReference>
<reference evidence="8 9" key="1">
    <citation type="journal article" date="2019" name="Int. J. Syst. Evol. Microbiol.">
        <title>The Global Catalogue of Microorganisms (GCM) 10K type strain sequencing project: providing services to taxonomists for standard genome sequencing and annotation.</title>
        <authorList>
            <consortium name="The Broad Institute Genomics Platform"/>
            <consortium name="The Broad Institute Genome Sequencing Center for Infectious Disease"/>
            <person name="Wu L."/>
            <person name="Ma J."/>
        </authorList>
    </citation>
    <scope>NUCLEOTIDE SEQUENCE [LARGE SCALE GENOMIC DNA]</scope>
    <source>
        <strain evidence="8 9">JCM 15503</strain>
    </source>
</reference>
<feature type="domain" description="FAD dependent oxidoreductase" evidence="6">
    <location>
        <begin position="19"/>
        <end position="382"/>
    </location>
</feature>
<dbReference type="PANTHER" id="PTHR11985:SF15">
    <property type="entry name" value="GLYCEROL-3-PHOSPHATE DEHYDROGENASE, MITOCHONDRIAL"/>
    <property type="match status" value="1"/>
</dbReference>
<dbReference type="PANTHER" id="PTHR11985">
    <property type="entry name" value="GLYCEROL-3-PHOSPHATE DEHYDROGENASE"/>
    <property type="match status" value="1"/>
</dbReference>
<dbReference type="Gene3D" id="1.10.8.870">
    <property type="entry name" value="Alpha-glycerophosphate oxidase, cap domain"/>
    <property type="match status" value="1"/>
</dbReference>
<evidence type="ECO:0000259" key="6">
    <source>
        <dbReference type="Pfam" id="PF01266"/>
    </source>
</evidence>
<dbReference type="EMBL" id="BAAAEW010000024">
    <property type="protein sequence ID" value="GAA0757716.1"/>
    <property type="molecule type" value="Genomic_DNA"/>
</dbReference>
<dbReference type="InterPro" id="IPR006076">
    <property type="entry name" value="FAD-dep_OxRdtase"/>
</dbReference>
<protein>
    <submittedName>
        <fullName evidence="8">Glycerol-3-phosphate dehydrogenase/oxidase</fullName>
    </submittedName>
</protein>
<evidence type="ECO:0000256" key="2">
    <source>
        <dbReference type="ARBA" id="ARBA00007330"/>
    </source>
</evidence>
<comment type="caution">
    <text evidence="8">The sequence shown here is derived from an EMBL/GenBank/DDBJ whole genome shotgun (WGS) entry which is preliminary data.</text>
</comment>
<dbReference type="Gene3D" id="3.50.50.60">
    <property type="entry name" value="FAD/NAD(P)-binding domain"/>
    <property type="match status" value="1"/>
</dbReference>
<dbReference type="RefSeq" id="WP_141287973.1">
    <property type="nucleotide sequence ID" value="NZ_BAAAEW010000024.1"/>
</dbReference>
<keyword evidence="5" id="KW-0560">Oxidoreductase</keyword>
<gene>
    <name evidence="8" type="ORF">GCM10009107_37510</name>
</gene>
<evidence type="ECO:0000259" key="7">
    <source>
        <dbReference type="Pfam" id="PF16901"/>
    </source>
</evidence>
<evidence type="ECO:0000256" key="4">
    <source>
        <dbReference type="ARBA" id="ARBA00022827"/>
    </source>
</evidence>
<evidence type="ECO:0000256" key="3">
    <source>
        <dbReference type="ARBA" id="ARBA00022630"/>
    </source>
</evidence>
<dbReference type="InterPro" id="IPR031656">
    <property type="entry name" value="DAO_C"/>
</dbReference>
<keyword evidence="3" id="KW-0285">Flavoprotein</keyword>
<dbReference type="Pfam" id="PF16901">
    <property type="entry name" value="DAO_C"/>
    <property type="match status" value="1"/>
</dbReference>
<evidence type="ECO:0000313" key="8">
    <source>
        <dbReference type="EMBL" id="GAA0757716.1"/>
    </source>
</evidence>
<dbReference type="InterPro" id="IPR038299">
    <property type="entry name" value="DAO_C_sf"/>
</dbReference>
<dbReference type="InterPro" id="IPR036188">
    <property type="entry name" value="FAD/NAD-bd_sf"/>
</dbReference>
<organism evidence="8 9">
    <name type="scientific">Ideonella azotifigens</name>
    <dbReference type="NCBI Taxonomy" id="513160"/>
    <lineage>
        <taxon>Bacteria</taxon>
        <taxon>Pseudomonadati</taxon>
        <taxon>Pseudomonadota</taxon>
        <taxon>Betaproteobacteria</taxon>
        <taxon>Burkholderiales</taxon>
        <taxon>Sphaerotilaceae</taxon>
        <taxon>Ideonella</taxon>
    </lineage>
</organism>
<evidence type="ECO:0000256" key="1">
    <source>
        <dbReference type="ARBA" id="ARBA00001974"/>
    </source>
</evidence>
<dbReference type="InterPro" id="IPR000447">
    <property type="entry name" value="G3P_DH_FAD-dep"/>
</dbReference>
<keyword evidence="4" id="KW-0274">FAD</keyword>
<sequence length="571" mass="62534">MRRRDDVLNEIRAQPDVEVLIVGGGINGVGLLRDLAAQGVGALLVERGDFCSGTSAAPSRLIHGGLRYLETGEFALVRESVEERNRLLMNAPHLVVPLAVWVPLNSWWAGLARAPARFFGWTRSPGRKGAIVTKLGLVFYDWFGRKIGGVPRHRLVSGPDLRRAMPSISKQVKLVAEFFDARLVHPERLTLELIADAERDCPEALAASYLALVSSEGDTVTLQDALGGERIQVRPRLVINTTGAWVDQVDAQMGVHHRFIGGTRGAHLVLRHPLLARELGARMLYFETQDHRICLAYCLTDDLVLLGTTDIRTDDPDDCRCTEAEIDYLFRELGIAMPELPARREQIVFSYAGVRPLPAADGTVAGAISRDHSVRLLPAQGDRPFDILTLVGGKWTTYRACAAQIADDVLARLRRQRRVDTAQLPIGSGRDWPVDPAERQARVDRLSTTSGLAPALVALLWDRYGCEASGVAAIVATTGAAAICDLPTYTVGEMVHIAQHQRIGRLADVVLRRTLIAIEGRCTEAALRMIATIIGGELGWDAHRQAQEVAGTLKLLRQRHGVQIGSRIADL</sequence>
<keyword evidence="9" id="KW-1185">Reference proteome</keyword>
<dbReference type="Gene3D" id="3.30.9.10">
    <property type="entry name" value="D-Amino Acid Oxidase, subunit A, domain 2"/>
    <property type="match status" value="1"/>
</dbReference>
<evidence type="ECO:0000313" key="9">
    <source>
        <dbReference type="Proteomes" id="UP001500279"/>
    </source>
</evidence>